<dbReference type="AlphaFoldDB" id="A0A9D4EB03"/>
<evidence type="ECO:0000313" key="3">
    <source>
        <dbReference type="Proteomes" id="UP000828390"/>
    </source>
</evidence>
<dbReference type="SMART" id="SM01265">
    <property type="entry name" value="Mab-21"/>
    <property type="match status" value="1"/>
</dbReference>
<dbReference type="InterPro" id="IPR024810">
    <property type="entry name" value="MAB21L/cGLR"/>
</dbReference>
<organism evidence="2 3">
    <name type="scientific">Dreissena polymorpha</name>
    <name type="common">Zebra mussel</name>
    <name type="synonym">Mytilus polymorpha</name>
    <dbReference type="NCBI Taxonomy" id="45954"/>
    <lineage>
        <taxon>Eukaryota</taxon>
        <taxon>Metazoa</taxon>
        <taxon>Spiralia</taxon>
        <taxon>Lophotrochozoa</taxon>
        <taxon>Mollusca</taxon>
        <taxon>Bivalvia</taxon>
        <taxon>Autobranchia</taxon>
        <taxon>Heteroconchia</taxon>
        <taxon>Euheterodonta</taxon>
        <taxon>Imparidentia</taxon>
        <taxon>Neoheterodontei</taxon>
        <taxon>Myida</taxon>
        <taxon>Dreissenoidea</taxon>
        <taxon>Dreissenidae</taxon>
        <taxon>Dreissena</taxon>
    </lineage>
</organism>
<evidence type="ECO:0000259" key="1">
    <source>
        <dbReference type="Pfam" id="PF20266"/>
    </source>
</evidence>
<comment type="caution">
    <text evidence="2">The sequence shown here is derived from an EMBL/GenBank/DDBJ whole genome shotgun (WGS) entry which is preliminary data.</text>
</comment>
<evidence type="ECO:0000313" key="2">
    <source>
        <dbReference type="EMBL" id="KAH3776008.1"/>
    </source>
</evidence>
<protein>
    <recommendedName>
        <fullName evidence="1">Mab-21-like HhH/H2TH-like domain-containing protein</fullName>
    </recommendedName>
</protein>
<dbReference type="Proteomes" id="UP000828390">
    <property type="component" value="Unassembled WGS sequence"/>
</dbReference>
<dbReference type="EMBL" id="JAIWYP010000009">
    <property type="protein sequence ID" value="KAH3776008.1"/>
    <property type="molecule type" value="Genomic_DNA"/>
</dbReference>
<keyword evidence="3" id="KW-1185">Reference proteome</keyword>
<dbReference type="PANTHER" id="PTHR10656">
    <property type="entry name" value="CELL FATE DETERMINING PROTEIN MAB21-RELATED"/>
    <property type="match status" value="1"/>
</dbReference>
<feature type="domain" description="Mab-21-like HhH/H2TH-like" evidence="1">
    <location>
        <begin position="142"/>
        <end position="217"/>
    </location>
</feature>
<gene>
    <name evidence="2" type="ORF">DPMN_177419</name>
</gene>
<accession>A0A9D4EB03</accession>
<proteinExistence type="predicted"/>
<dbReference type="InterPro" id="IPR046906">
    <property type="entry name" value="Mab-21_HhH/H2TH-like"/>
</dbReference>
<dbReference type="Pfam" id="PF20266">
    <property type="entry name" value="Mab-21_C"/>
    <property type="match status" value="1"/>
</dbReference>
<reference evidence="2" key="1">
    <citation type="journal article" date="2019" name="bioRxiv">
        <title>The Genome of the Zebra Mussel, Dreissena polymorpha: A Resource for Invasive Species Research.</title>
        <authorList>
            <person name="McCartney M.A."/>
            <person name="Auch B."/>
            <person name="Kono T."/>
            <person name="Mallez S."/>
            <person name="Zhang Y."/>
            <person name="Obille A."/>
            <person name="Becker A."/>
            <person name="Abrahante J.E."/>
            <person name="Garbe J."/>
            <person name="Badalamenti J.P."/>
            <person name="Herman A."/>
            <person name="Mangelson H."/>
            <person name="Liachko I."/>
            <person name="Sullivan S."/>
            <person name="Sone E.D."/>
            <person name="Koren S."/>
            <person name="Silverstein K.A.T."/>
            <person name="Beckman K.B."/>
            <person name="Gohl D.M."/>
        </authorList>
    </citation>
    <scope>NUCLEOTIDE SEQUENCE</scope>
    <source>
        <strain evidence="2">Duluth1</strain>
        <tissue evidence="2">Whole animal</tissue>
    </source>
</reference>
<reference evidence="2" key="2">
    <citation type="submission" date="2020-11" db="EMBL/GenBank/DDBJ databases">
        <authorList>
            <person name="McCartney M.A."/>
            <person name="Auch B."/>
            <person name="Kono T."/>
            <person name="Mallez S."/>
            <person name="Becker A."/>
            <person name="Gohl D.M."/>
            <person name="Silverstein K.A.T."/>
            <person name="Koren S."/>
            <person name="Bechman K.B."/>
            <person name="Herman A."/>
            <person name="Abrahante J.E."/>
            <person name="Garbe J."/>
        </authorList>
    </citation>
    <scope>NUCLEOTIDE SEQUENCE</scope>
    <source>
        <strain evidence="2">Duluth1</strain>
        <tissue evidence="2">Whole animal</tissue>
    </source>
</reference>
<name>A0A9D4EB03_DREPO</name>
<sequence length="567" mass="66041">MFVISWDNLNLTRVQQHGPAFTYFNSDNVCAVRCLTLPDNCKVLFTRPRPGHWPKKGTLLKAEQCEVYMVHSGVQKHTFSYDDGHRCSFIKIQFQNTYVDSHFRVSTNMIERLLMFDLNIVQMKAYVLTKMIRKEFLQPLINERLSTFHMKTALLFTIEQFPEDIWRDNNLVQCVIYCLNTLRRFLKRGYCPHYTIASVNLFEGKLTAKDVQVVKENVTEMINSKLRCLRMLTMDDVGWRISASSTGLRNDNILSGSEIRFEIIKPMIHKLRLDYDEPILRTHNDLKMEALAIKSAMATDHEFKNEFEFMFHNMCINLASQEASDCIANGREVTSDIIDMYETSLRSNNISNHLRYASMLVSARKFERSCELLETIENMITPGMIQLTELSKQSIYVRPKSHQGSNTCTSTDILMEYAAHFIVPLVFVRNEINCVPGHLIYEHFRAFTDDEIKCDDLKVGNRYINHVFKSDVKPFLFYLQYISSKNKDKKRLALTKLFEYCMGELQNRTSDYLDTALNMLGYVVELENCLPVAWTVYRLSVAIQSPENAAYWHLFRLFGQVVYSTLC</sequence>
<dbReference type="Gene3D" id="1.10.1410.40">
    <property type="match status" value="1"/>
</dbReference>
<dbReference type="PANTHER" id="PTHR10656:SF69">
    <property type="entry name" value="MAB-21-LIKE HHH_H2TH-LIKE DOMAIN-CONTAINING PROTEIN"/>
    <property type="match status" value="1"/>
</dbReference>